<evidence type="ECO:0000256" key="6">
    <source>
        <dbReference type="ARBA" id="ARBA00022840"/>
    </source>
</evidence>
<protein>
    <recommendedName>
        <fullName evidence="1">non-specific serine/threonine protein kinase</fullName>
        <ecNumber evidence="1">2.7.11.1</ecNumber>
    </recommendedName>
</protein>
<keyword evidence="2" id="KW-0723">Serine/threonine-protein kinase</keyword>
<comment type="caution">
    <text evidence="12">The sequence shown here is derived from an EMBL/GenBank/DDBJ whole genome shotgun (WGS) entry which is preliminary data.</text>
</comment>
<feature type="signal peptide" evidence="10">
    <location>
        <begin position="1"/>
        <end position="23"/>
    </location>
</feature>
<evidence type="ECO:0000256" key="10">
    <source>
        <dbReference type="SAM" id="SignalP"/>
    </source>
</evidence>
<keyword evidence="13" id="KW-1185">Reference proteome</keyword>
<evidence type="ECO:0000259" key="11">
    <source>
        <dbReference type="PROSITE" id="PS50011"/>
    </source>
</evidence>
<feature type="domain" description="Protein kinase" evidence="11">
    <location>
        <begin position="100"/>
        <end position="370"/>
    </location>
</feature>
<dbReference type="EMBL" id="JAPMSZ010000001">
    <property type="protein sequence ID" value="KAJ5115011.1"/>
    <property type="molecule type" value="Genomic_DNA"/>
</dbReference>
<comment type="catalytic activity">
    <reaction evidence="7">
        <text>L-threonyl-[protein] + ATP = O-phospho-L-threonyl-[protein] + ADP + H(+)</text>
        <dbReference type="Rhea" id="RHEA:46608"/>
        <dbReference type="Rhea" id="RHEA-COMP:11060"/>
        <dbReference type="Rhea" id="RHEA-COMP:11605"/>
        <dbReference type="ChEBI" id="CHEBI:15378"/>
        <dbReference type="ChEBI" id="CHEBI:30013"/>
        <dbReference type="ChEBI" id="CHEBI:30616"/>
        <dbReference type="ChEBI" id="CHEBI:61977"/>
        <dbReference type="ChEBI" id="CHEBI:456216"/>
        <dbReference type="EC" id="2.7.11.1"/>
    </reaction>
</comment>
<evidence type="ECO:0000256" key="4">
    <source>
        <dbReference type="ARBA" id="ARBA00022741"/>
    </source>
</evidence>
<evidence type="ECO:0000256" key="3">
    <source>
        <dbReference type="ARBA" id="ARBA00022679"/>
    </source>
</evidence>
<evidence type="ECO:0000256" key="5">
    <source>
        <dbReference type="ARBA" id="ARBA00022777"/>
    </source>
</evidence>
<dbReference type="InterPro" id="IPR000719">
    <property type="entry name" value="Prot_kinase_dom"/>
</dbReference>
<dbReference type="SMART" id="SM00220">
    <property type="entry name" value="S_TKc"/>
    <property type="match status" value="1"/>
</dbReference>
<keyword evidence="5" id="KW-0418">Kinase</keyword>
<dbReference type="GeneID" id="81390521"/>
<dbReference type="GO" id="GO:0004674">
    <property type="term" value="F:protein serine/threonine kinase activity"/>
    <property type="evidence" value="ECO:0007669"/>
    <property type="project" value="UniProtKB-KW"/>
</dbReference>
<dbReference type="Gene3D" id="1.10.510.10">
    <property type="entry name" value="Transferase(Phosphotransferase) domain 1"/>
    <property type="match status" value="1"/>
</dbReference>
<dbReference type="PANTHER" id="PTHR24363">
    <property type="entry name" value="SERINE/THREONINE PROTEIN KINASE"/>
    <property type="match status" value="1"/>
</dbReference>
<dbReference type="PANTHER" id="PTHR24363:SF0">
    <property type="entry name" value="SERINE_THREONINE KINASE LIKE DOMAIN CONTAINING 1"/>
    <property type="match status" value="1"/>
</dbReference>
<dbReference type="PROSITE" id="PS50011">
    <property type="entry name" value="PROTEIN_KINASE_DOM"/>
    <property type="match status" value="1"/>
</dbReference>
<keyword evidence="6" id="KW-0067">ATP-binding</keyword>
<evidence type="ECO:0000256" key="1">
    <source>
        <dbReference type="ARBA" id="ARBA00012513"/>
    </source>
</evidence>
<dbReference type="InterPro" id="IPR011009">
    <property type="entry name" value="Kinase-like_dom_sf"/>
</dbReference>
<feature type="region of interest" description="Disordered" evidence="9">
    <location>
        <begin position="315"/>
        <end position="336"/>
    </location>
</feature>
<dbReference type="EC" id="2.7.11.1" evidence="1"/>
<sequence>MRLFNSRLILWGLYSLLIPEISCVPVSEDPYSENLQTSQIDDEKTPIPRHFFAKASLETRNNHIPPQGCFLRGKRKAVSEQESARFRYRIYDAGEAYAEVDLRNKIGSGHEGDVWDGTLTYLDTEDNRKRRIRPNVPKRVAVKISDDGHVLDQSNLEQRIDSSYILKYIERFWSITDGKAVLVMPKGKMDLRKALERNWRGLSLLVTILGAGMALFDAKKARIVHRDVKLANILLMANGDPYLIDWGLAKYMGRESTLPAGKAPGTDNFMGPEAYHGEEHDPYSNDVWSLNKTWLKAEDNRVKFNKDYENWVDNALRPPRQKDGTPSGLSHDDASKFMKDNFPDLGEDKRRLMAAGLCRQDERWNIDKWLDDFINTFEP</sequence>
<reference evidence="12" key="2">
    <citation type="journal article" date="2023" name="IMA Fungus">
        <title>Comparative genomic study of the Penicillium genus elucidates a diverse pangenome and 15 lateral gene transfer events.</title>
        <authorList>
            <person name="Petersen C."/>
            <person name="Sorensen T."/>
            <person name="Nielsen M.R."/>
            <person name="Sondergaard T.E."/>
            <person name="Sorensen J.L."/>
            <person name="Fitzpatrick D.A."/>
            <person name="Frisvad J.C."/>
            <person name="Nielsen K.L."/>
        </authorList>
    </citation>
    <scope>NUCLEOTIDE SEQUENCE</scope>
    <source>
        <strain evidence="12">IBT 34128</strain>
    </source>
</reference>
<evidence type="ECO:0000256" key="8">
    <source>
        <dbReference type="ARBA" id="ARBA00048679"/>
    </source>
</evidence>
<dbReference type="Proteomes" id="UP001141434">
    <property type="component" value="Unassembled WGS sequence"/>
</dbReference>
<organism evidence="12 13">
    <name type="scientific">Penicillium alfredii</name>
    <dbReference type="NCBI Taxonomy" id="1506179"/>
    <lineage>
        <taxon>Eukaryota</taxon>
        <taxon>Fungi</taxon>
        <taxon>Dikarya</taxon>
        <taxon>Ascomycota</taxon>
        <taxon>Pezizomycotina</taxon>
        <taxon>Eurotiomycetes</taxon>
        <taxon>Eurotiomycetidae</taxon>
        <taxon>Eurotiales</taxon>
        <taxon>Aspergillaceae</taxon>
        <taxon>Penicillium</taxon>
    </lineage>
</organism>
<dbReference type="AlphaFoldDB" id="A0A9W9GAD7"/>
<keyword evidence="10" id="KW-0732">Signal</keyword>
<evidence type="ECO:0000256" key="7">
    <source>
        <dbReference type="ARBA" id="ARBA00047899"/>
    </source>
</evidence>
<dbReference type="RefSeq" id="XP_056516203.1">
    <property type="nucleotide sequence ID" value="XM_056651353.1"/>
</dbReference>
<feature type="chain" id="PRO_5040971470" description="non-specific serine/threonine protein kinase" evidence="10">
    <location>
        <begin position="24"/>
        <end position="379"/>
    </location>
</feature>
<reference evidence="12" key="1">
    <citation type="submission" date="2022-11" db="EMBL/GenBank/DDBJ databases">
        <authorList>
            <person name="Petersen C."/>
        </authorList>
    </citation>
    <scope>NUCLEOTIDE SEQUENCE</scope>
    <source>
        <strain evidence="12">IBT 34128</strain>
    </source>
</reference>
<keyword evidence="3" id="KW-0808">Transferase</keyword>
<dbReference type="OrthoDB" id="4062651at2759"/>
<proteinExistence type="predicted"/>
<dbReference type="Pfam" id="PF00069">
    <property type="entry name" value="Pkinase"/>
    <property type="match status" value="1"/>
</dbReference>
<evidence type="ECO:0000313" key="12">
    <source>
        <dbReference type="EMBL" id="KAJ5115011.1"/>
    </source>
</evidence>
<evidence type="ECO:0000313" key="13">
    <source>
        <dbReference type="Proteomes" id="UP001141434"/>
    </source>
</evidence>
<name>A0A9W9GAD7_9EURO</name>
<dbReference type="InterPro" id="IPR008271">
    <property type="entry name" value="Ser/Thr_kinase_AS"/>
</dbReference>
<keyword evidence="4" id="KW-0547">Nucleotide-binding</keyword>
<dbReference type="SUPFAM" id="SSF56112">
    <property type="entry name" value="Protein kinase-like (PK-like)"/>
    <property type="match status" value="1"/>
</dbReference>
<gene>
    <name evidence="12" type="ORF">NUU61_000770</name>
</gene>
<evidence type="ECO:0000256" key="9">
    <source>
        <dbReference type="SAM" id="MobiDB-lite"/>
    </source>
</evidence>
<comment type="catalytic activity">
    <reaction evidence="8">
        <text>L-seryl-[protein] + ATP = O-phospho-L-seryl-[protein] + ADP + H(+)</text>
        <dbReference type="Rhea" id="RHEA:17989"/>
        <dbReference type="Rhea" id="RHEA-COMP:9863"/>
        <dbReference type="Rhea" id="RHEA-COMP:11604"/>
        <dbReference type="ChEBI" id="CHEBI:15378"/>
        <dbReference type="ChEBI" id="CHEBI:29999"/>
        <dbReference type="ChEBI" id="CHEBI:30616"/>
        <dbReference type="ChEBI" id="CHEBI:83421"/>
        <dbReference type="ChEBI" id="CHEBI:456216"/>
        <dbReference type="EC" id="2.7.11.1"/>
    </reaction>
</comment>
<dbReference type="PROSITE" id="PS00108">
    <property type="entry name" value="PROTEIN_KINASE_ST"/>
    <property type="match status" value="1"/>
</dbReference>
<accession>A0A9W9GAD7</accession>
<evidence type="ECO:0000256" key="2">
    <source>
        <dbReference type="ARBA" id="ARBA00022527"/>
    </source>
</evidence>
<dbReference type="GO" id="GO:0005524">
    <property type="term" value="F:ATP binding"/>
    <property type="evidence" value="ECO:0007669"/>
    <property type="project" value="UniProtKB-KW"/>
</dbReference>